<sequence length="59" mass="7134">MNILIGSFQSHLNGSFQKTHNIFFNKNRIKIFKKLCLLAIKYLIIDNFLLFSFFIIRFY</sequence>
<keyword evidence="1" id="KW-0812">Transmembrane</keyword>
<name>A0AAD0YU89_CHRID</name>
<dbReference type="EMBL" id="CP033930">
    <property type="protein sequence ID" value="AZB17001.1"/>
    <property type="molecule type" value="Genomic_DNA"/>
</dbReference>
<evidence type="ECO:0000256" key="1">
    <source>
        <dbReference type="SAM" id="Phobius"/>
    </source>
</evidence>
<gene>
    <name evidence="2" type="ORF">EG352_04060</name>
</gene>
<protein>
    <submittedName>
        <fullName evidence="2">Uncharacterized protein</fullName>
    </submittedName>
</protein>
<organism evidence="2 3">
    <name type="scientific">Chryseobacterium indologenes</name>
    <name type="common">Flavobacterium indologenes</name>
    <dbReference type="NCBI Taxonomy" id="253"/>
    <lineage>
        <taxon>Bacteria</taxon>
        <taxon>Pseudomonadati</taxon>
        <taxon>Bacteroidota</taxon>
        <taxon>Flavobacteriia</taxon>
        <taxon>Flavobacteriales</taxon>
        <taxon>Weeksellaceae</taxon>
        <taxon>Chryseobacterium group</taxon>
        <taxon>Chryseobacterium</taxon>
    </lineage>
</organism>
<evidence type="ECO:0000313" key="3">
    <source>
        <dbReference type="Proteomes" id="UP000269015"/>
    </source>
</evidence>
<dbReference type="Proteomes" id="UP000269015">
    <property type="component" value="Chromosome"/>
</dbReference>
<keyword evidence="1" id="KW-1133">Transmembrane helix</keyword>
<reference evidence="2 3" key="1">
    <citation type="submission" date="2018-11" db="EMBL/GenBank/DDBJ databases">
        <title>Proposal to divide the Flavobacteriaceae and reorganize its genera based on Amino Acid Identity values calculated from whole genome sequences.</title>
        <authorList>
            <person name="Nicholson A.C."/>
            <person name="Gulvik C.A."/>
            <person name="Whitney A.M."/>
            <person name="Humrighouse B.W."/>
            <person name="Bell M."/>
            <person name="Holmes B."/>
            <person name="Steigerwalt A.G."/>
            <person name="Villarma A."/>
            <person name="Sheth M."/>
            <person name="Batra D."/>
            <person name="Pryor J."/>
            <person name="Bernardet J.-F."/>
            <person name="Hugo C."/>
            <person name="Kampfer P."/>
            <person name="Newman J."/>
            <person name="McQuiston J.R."/>
        </authorList>
    </citation>
    <scope>NUCLEOTIDE SEQUENCE [LARGE SCALE GENOMIC DNA]</scope>
    <source>
        <strain evidence="2 3">H5559</strain>
    </source>
</reference>
<proteinExistence type="predicted"/>
<keyword evidence="1" id="KW-0472">Membrane</keyword>
<dbReference type="AlphaFoldDB" id="A0AAD0YU89"/>
<feature type="transmembrane region" description="Helical" evidence="1">
    <location>
        <begin position="35"/>
        <end position="56"/>
    </location>
</feature>
<evidence type="ECO:0000313" key="2">
    <source>
        <dbReference type="EMBL" id="AZB17001.1"/>
    </source>
</evidence>
<accession>A0AAD0YU89</accession>